<gene>
    <name evidence="1" type="ORF">HORIV_67470</name>
</gene>
<reference evidence="2" key="1">
    <citation type="journal article" date="2019" name="Microbiol. Resour. Announc.">
        <title>Complete Genome Sequence of Halomonas olivaria, a Moderately Halophilic Bacterium Isolated from Olive Processing Effluents, Obtained by Nanopore Sequencing.</title>
        <authorList>
            <person name="Nagata S."/>
            <person name="Ii K.M."/>
            <person name="Tsukimi T."/>
            <person name="Miura M.C."/>
            <person name="Galipon J."/>
            <person name="Arakawa K."/>
        </authorList>
    </citation>
    <scope>NUCLEOTIDE SEQUENCE [LARGE SCALE GENOMIC DNA]</scope>
    <source>
        <strain evidence="2">TYRC17</strain>
    </source>
</reference>
<organism evidence="1 2">
    <name type="scientific">Vreelandella olivaria</name>
    <dbReference type="NCBI Taxonomy" id="390919"/>
    <lineage>
        <taxon>Bacteria</taxon>
        <taxon>Pseudomonadati</taxon>
        <taxon>Pseudomonadota</taxon>
        <taxon>Gammaproteobacteria</taxon>
        <taxon>Oceanospirillales</taxon>
        <taxon>Halomonadaceae</taxon>
        <taxon>Vreelandella</taxon>
    </lineage>
</organism>
<keyword evidence="2" id="KW-1185">Reference proteome</keyword>
<proteinExistence type="predicted"/>
<name>A0ABM7GT94_9GAMM</name>
<sequence>MSTRKTELRAQIRLRPTRIGFLVNPSDKKSLRKIMRINACLWGGLYNPIIPVYTKTPKEWLDSQRISMKGKDVAQGYIRFLILMFMLKPKKDY</sequence>
<accession>A0ABM7GT94</accession>
<dbReference type="EMBL" id="AP019416">
    <property type="protein sequence ID" value="BBI54326.1"/>
    <property type="molecule type" value="Genomic_DNA"/>
</dbReference>
<dbReference type="Proteomes" id="UP000289555">
    <property type="component" value="Chromosome"/>
</dbReference>
<evidence type="ECO:0000313" key="1">
    <source>
        <dbReference type="EMBL" id="BBI54326.1"/>
    </source>
</evidence>
<evidence type="ECO:0000313" key="2">
    <source>
        <dbReference type="Proteomes" id="UP000289555"/>
    </source>
</evidence>
<protein>
    <submittedName>
        <fullName evidence="1">Uncharacterized protein</fullName>
    </submittedName>
</protein>